<evidence type="ECO:0008006" key="3">
    <source>
        <dbReference type="Google" id="ProtNLM"/>
    </source>
</evidence>
<keyword evidence="2" id="KW-1185">Reference proteome</keyword>
<evidence type="ECO:0000313" key="1">
    <source>
        <dbReference type="EMBL" id="TWT70957.1"/>
    </source>
</evidence>
<proteinExistence type="predicted"/>
<dbReference type="AlphaFoldDB" id="A0A5C5Y5J8"/>
<dbReference type="RefSeq" id="WP_146439557.1">
    <property type="nucleotide sequence ID" value="NZ_SJPL01000001.1"/>
</dbReference>
<evidence type="ECO:0000313" key="2">
    <source>
        <dbReference type="Proteomes" id="UP000317238"/>
    </source>
</evidence>
<dbReference type="Gene3D" id="3.90.920.10">
    <property type="entry name" value="DNA primase, PRIM domain"/>
    <property type="match status" value="1"/>
</dbReference>
<name>A0A5C5Y5J8_9PLAN</name>
<organism evidence="1 2">
    <name type="scientific">Crateriforma conspicua</name>
    <dbReference type="NCBI Taxonomy" id="2527996"/>
    <lineage>
        <taxon>Bacteria</taxon>
        <taxon>Pseudomonadati</taxon>
        <taxon>Planctomycetota</taxon>
        <taxon>Planctomycetia</taxon>
        <taxon>Planctomycetales</taxon>
        <taxon>Planctomycetaceae</taxon>
        <taxon>Crateriforma</taxon>
    </lineage>
</organism>
<dbReference type="OrthoDB" id="268750at2"/>
<dbReference type="EMBL" id="SJPL01000001">
    <property type="protein sequence ID" value="TWT70957.1"/>
    <property type="molecule type" value="Genomic_DNA"/>
</dbReference>
<reference evidence="1 2" key="1">
    <citation type="submission" date="2019-02" db="EMBL/GenBank/DDBJ databases">
        <title>Deep-cultivation of Planctomycetes and their phenomic and genomic characterization uncovers novel biology.</title>
        <authorList>
            <person name="Wiegand S."/>
            <person name="Jogler M."/>
            <person name="Boedeker C."/>
            <person name="Pinto D."/>
            <person name="Vollmers J."/>
            <person name="Rivas-Marin E."/>
            <person name="Kohn T."/>
            <person name="Peeters S.H."/>
            <person name="Heuer A."/>
            <person name="Rast P."/>
            <person name="Oberbeckmann S."/>
            <person name="Bunk B."/>
            <person name="Jeske O."/>
            <person name="Meyerdierks A."/>
            <person name="Storesund J.E."/>
            <person name="Kallscheuer N."/>
            <person name="Luecker S."/>
            <person name="Lage O.M."/>
            <person name="Pohl T."/>
            <person name="Merkel B.J."/>
            <person name="Hornburger P."/>
            <person name="Mueller R.-W."/>
            <person name="Bruemmer F."/>
            <person name="Labrenz M."/>
            <person name="Spormann A.M."/>
            <person name="Op Den Camp H."/>
            <person name="Overmann J."/>
            <person name="Amann R."/>
            <person name="Jetten M.S.M."/>
            <person name="Mascher T."/>
            <person name="Medema M.H."/>
            <person name="Devos D.P."/>
            <person name="Kaster A.-K."/>
            <person name="Ovreas L."/>
            <person name="Rohde M."/>
            <person name="Galperin M.Y."/>
            <person name="Jogler C."/>
        </authorList>
    </citation>
    <scope>NUCLEOTIDE SEQUENCE [LARGE SCALE GENOMIC DNA]</scope>
    <source>
        <strain evidence="1 2">Pan14r</strain>
    </source>
</reference>
<gene>
    <name evidence="1" type="ORF">Pan14r_32660</name>
</gene>
<accession>A0A5C5Y5J8</accession>
<sequence>MTNAMPLGYRIVGPCSRERRLVDYDRAFAAYADCDDLAQIEREGFLSPFQYDDAIRSRVVRPDGTLDVRGFTGPHWSRYLWADIDDDGNIDRATASARRLVAWVLERYQVDESELLAFFSGSKGFHVGIPTSLFAAEPSDMFGRVARQVAEDIALKAAVRLDTAIYHIVQPLRAPNSRHGKTGRHKRLLTVDELMQVRPAAIVERSAEPLAFDLPETPAADERAVADWQSACEQTNRKTEAVRSRDTDRTELNLATLEFIRDGADEGDRHRLLYSAAANLAELGCPPRLAHALLTESALDSGLPPADIRRAIENGIKKGGNPE</sequence>
<comment type="caution">
    <text evidence="1">The sequence shown here is derived from an EMBL/GenBank/DDBJ whole genome shotgun (WGS) entry which is preliminary data.</text>
</comment>
<dbReference type="Proteomes" id="UP000317238">
    <property type="component" value="Unassembled WGS sequence"/>
</dbReference>
<protein>
    <recommendedName>
        <fullName evidence="3">DNA primase small subunit</fullName>
    </recommendedName>
</protein>
<dbReference type="SUPFAM" id="SSF56747">
    <property type="entry name" value="Prim-pol domain"/>
    <property type="match status" value="1"/>
</dbReference>